<organism evidence="5 6">
    <name type="scientific">Takifugu rubripes</name>
    <name type="common">Japanese pufferfish</name>
    <name type="synonym">Fugu rubripes</name>
    <dbReference type="NCBI Taxonomy" id="31033"/>
    <lineage>
        <taxon>Eukaryota</taxon>
        <taxon>Metazoa</taxon>
        <taxon>Chordata</taxon>
        <taxon>Craniata</taxon>
        <taxon>Vertebrata</taxon>
        <taxon>Euteleostomi</taxon>
        <taxon>Actinopterygii</taxon>
        <taxon>Neopterygii</taxon>
        <taxon>Teleostei</taxon>
        <taxon>Neoteleostei</taxon>
        <taxon>Acanthomorphata</taxon>
        <taxon>Eupercaria</taxon>
        <taxon>Tetraodontiformes</taxon>
        <taxon>Tetradontoidea</taxon>
        <taxon>Tetraodontidae</taxon>
        <taxon>Takifugu</taxon>
    </lineage>
</organism>
<dbReference type="CDD" id="cd00096">
    <property type="entry name" value="Ig"/>
    <property type="match status" value="2"/>
</dbReference>
<protein>
    <recommendedName>
        <fullName evidence="4">Ig-like domain-containing protein</fullName>
    </recommendedName>
</protein>
<accession>A0A674NT20</accession>
<evidence type="ECO:0000313" key="6">
    <source>
        <dbReference type="Proteomes" id="UP000005226"/>
    </source>
</evidence>
<dbReference type="Proteomes" id="UP000005226">
    <property type="component" value="Chromosome 17"/>
</dbReference>
<dbReference type="InterPro" id="IPR007110">
    <property type="entry name" value="Ig-like_dom"/>
</dbReference>
<dbReference type="PANTHER" id="PTHR44427:SF1">
    <property type="entry name" value="CARCINOEMBRYONIC ANTIGEN-RELATED CELL ADHESION MOLECULE 1"/>
    <property type="match status" value="1"/>
</dbReference>
<reference evidence="5 6" key="1">
    <citation type="journal article" date="2011" name="Genome Biol. Evol.">
        <title>Integration of the genetic map and genome assembly of fugu facilitates insights into distinct features of genome evolution in teleosts and mammals.</title>
        <authorList>
            <person name="Kai W."/>
            <person name="Kikuchi K."/>
            <person name="Tohari S."/>
            <person name="Chew A.K."/>
            <person name="Tay A."/>
            <person name="Fujiwara A."/>
            <person name="Hosoya S."/>
            <person name="Suetake H."/>
            <person name="Naruse K."/>
            <person name="Brenner S."/>
            <person name="Suzuki Y."/>
            <person name="Venkatesh B."/>
        </authorList>
    </citation>
    <scope>NUCLEOTIDE SEQUENCE [LARGE SCALE GENOMIC DNA]</scope>
</reference>
<evidence type="ECO:0000256" key="3">
    <source>
        <dbReference type="ARBA" id="ARBA00023319"/>
    </source>
</evidence>
<dbReference type="InParanoid" id="A0A674NT20"/>
<keyword evidence="1" id="KW-0732">Signal</keyword>
<reference evidence="5" key="2">
    <citation type="submission" date="2025-08" db="UniProtKB">
        <authorList>
            <consortium name="Ensembl"/>
        </authorList>
    </citation>
    <scope>IDENTIFICATION</scope>
</reference>
<feature type="domain" description="Ig-like" evidence="4">
    <location>
        <begin position="91"/>
        <end position="176"/>
    </location>
</feature>
<dbReference type="SUPFAM" id="SSF48726">
    <property type="entry name" value="Immunoglobulin"/>
    <property type="match status" value="3"/>
</dbReference>
<evidence type="ECO:0000256" key="1">
    <source>
        <dbReference type="ARBA" id="ARBA00022729"/>
    </source>
</evidence>
<feature type="domain" description="Ig-like" evidence="4">
    <location>
        <begin position="272"/>
        <end position="384"/>
    </location>
</feature>
<dbReference type="SMART" id="SM00409">
    <property type="entry name" value="IG"/>
    <property type="match status" value="2"/>
</dbReference>
<sequence>VLTGPDLAYIGSRVTFRCHWPDSSPPILYELMMDGIPVGMDSVYEGNQSVPFVLKVTAKSEGSYLCKAAIIFPQLQTVSPNLTFSTIPAPPSNTRVFSEPFPPVAYEGSRVVLSCNAARGSHLSYTWFFNRREVTWNSSFVKTSGNNLTMEKVTLQDAGTYSCMAQSRVQNTERVSSSTEVLLTVKVRVSKPRISFSISKEGNDYLGNVTCWSSKGTPPVNFSLTLDGREFGRSTATDSLTAWFPVTMAPELDMGMAQCRATNPVQDLVSEPVTLVVVPVGGDVIVEVDYLYGVDSTLAAVRLSCRIGRGTFPHVSWLLNASVLSETPVDPHGQPLLSHYGLADSGRTLFLTSLGPEESGYYRCRARDSYDGSGPWVESEAVLVKVTGDQINGVIKVILKQETFLQ</sequence>
<dbReference type="InterPro" id="IPR003599">
    <property type="entry name" value="Ig_sub"/>
</dbReference>
<dbReference type="Pfam" id="PF13927">
    <property type="entry name" value="Ig_3"/>
    <property type="match status" value="1"/>
</dbReference>
<evidence type="ECO:0000313" key="5">
    <source>
        <dbReference type="Ensembl" id="ENSTRUP00000076853.1"/>
    </source>
</evidence>
<dbReference type="PROSITE" id="PS50835">
    <property type="entry name" value="IG_LIKE"/>
    <property type="match status" value="2"/>
</dbReference>
<proteinExistence type="predicted"/>
<dbReference type="InterPro" id="IPR013783">
    <property type="entry name" value="Ig-like_fold"/>
</dbReference>
<dbReference type="SMART" id="SM00408">
    <property type="entry name" value="IGc2"/>
    <property type="match status" value="2"/>
</dbReference>
<dbReference type="OMA" id="AGNYYCI"/>
<dbReference type="PANTHER" id="PTHR44427">
    <property type="entry name" value="CARCINOEMBRYONIC ANTIGEN-RELATED CELL ADHESION MOLECULE 19"/>
    <property type="match status" value="1"/>
</dbReference>
<name>A0A674NT20_TAKRU</name>
<dbReference type="InterPro" id="IPR036179">
    <property type="entry name" value="Ig-like_dom_sf"/>
</dbReference>
<keyword evidence="2" id="KW-0325">Glycoprotein</keyword>
<reference evidence="5" key="3">
    <citation type="submission" date="2025-09" db="UniProtKB">
        <authorList>
            <consortium name="Ensembl"/>
        </authorList>
    </citation>
    <scope>IDENTIFICATION</scope>
</reference>
<evidence type="ECO:0000259" key="4">
    <source>
        <dbReference type="PROSITE" id="PS50835"/>
    </source>
</evidence>
<dbReference type="InterPro" id="IPR003598">
    <property type="entry name" value="Ig_sub2"/>
</dbReference>
<dbReference type="InterPro" id="IPR050831">
    <property type="entry name" value="CEA_cell_adhesion"/>
</dbReference>
<dbReference type="Ensembl" id="ENSTRUT00000077689.1">
    <property type="protein sequence ID" value="ENSTRUP00000076853.1"/>
    <property type="gene ID" value="ENSTRUG00000029906.1"/>
</dbReference>
<keyword evidence="3" id="KW-0393">Immunoglobulin domain</keyword>
<dbReference type="Gene3D" id="2.60.40.10">
    <property type="entry name" value="Immunoglobulins"/>
    <property type="match status" value="2"/>
</dbReference>
<dbReference type="GeneTree" id="ENSGT00530000069282"/>
<keyword evidence="6" id="KW-1185">Reference proteome</keyword>
<evidence type="ECO:0000256" key="2">
    <source>
        <dbReference type="ARBA" id="ARBA00023180"/>
    </source>
</evidence>
<dbReference type="AlphaFoldDB" id="A0A674NT20"/>